<dbReference type="PRINTS" id="PR00080">
    <property type="entry name" value="SDRFAMILY"/>
</dbReference>
<dbReference type="PROSITE" id="PS00061">
    <property type="entry name" value="ADH_SHORT"/>
    <property type="match status" value="1"/>
</dbReference>
<sequence length="249" mass="25490">MSQKLAGKVAIVTGASTGIGAAIARALGAEGASVVVNYNTDQAGAEIVVADIKKAGGNAVAIGANIAKKESAQAVVDTAIDYFDQLDIVVNNAGRHEVATVEDFDEELYRRTFETNVLGTMLVTAAAVKHLKTGASIINLGSVTTHFSMPGSSVYTASKAAIDGYTSVLANELGPRGIRVNALKPGLTATENAVANGIPDSDFAKGFISRTPLGRLGTTDEIAKTAVFLASDDSAFVNGVHLLVAGGLR</sequence>
<name>A0A5B2UUN0_9PSED</name>
<dbReference type="Pfam" id="PF13561">
    <property type="entry name" value="adh_short_C2"/>
    <property type="match status" value="1"/>
</dbReference>
<dbReference type="Gene3D" id="3.40.50.720">
    <property type="entry name" value="NAD(P)-binding Rossmann-like Domain"/>
    <property type="match status" value="1"/>
</dbReference>
<evidence type="ECO:0000313" key="7">
    <source>
        <dbReference type="Proteomes" id="UP000325296"/>
    </source>
</evidence>
<reference evidence="4 7" key="2">
    <citation type="submission" date="2019-09" db="EMBL/GenBank/DDBJ databases">
        <title>Draft genome sequence of Pseudomonas brenneri CCUG 51514(T).</title>
        <authorList>
            <person name="Tunovic T."/>
            <person name="Pineiro-Iglesias B."/>
            <person name="Unosson C."/>
            <person name="Inganas E."/>
            <person name="Ohlen M."/>
            <person name="Cardew S."/>
            <person name="Jensie-Markopoulos S."/>
            <person name="Salva-Serra F."/>
            <person name="Jaen-Luchoro D."/>
            <person name="Svensson-Stadler L."/>
            <person name="Chun J."/>
            <person name="Moore E."/>
        </authorList>
    </citation>
    <scope>NUCLEOTIDE SEQUENCE [LARGE SCALE GENOMIC DNA]</scope>
    <source>
        <strain evidence="4 7">CCUG 51514</strain>
    </source>
</reference>
<evidence type="ECO:0000256" key="2">
    <source>
        <dbReference type="ARBA" id="ARBA00023002"/>
    </source>
</evidence>
<dbReference type="EMBL" id="VUOL01000005">
    <property type="protein sequence ID" value="KAA2230471.1"/>
    <property type="molecule type" value="Genomic_DNA"/>
</dbReference>
<keyword evidence="2 4" id="KW-0560">Oxidoreductase</keyword>
<feature type="domain" description="Ketoreductase" evidence="3">
    <location>
        <begin position="8"/>
        <end position="186"/>
    </location>
</feature>
<organism evidence="4 7">
    <name type="scientific">Pseudomonas brenneri</name>
    <dbReference type="NCBI Taxonomy" id="129817"/>
    <lineage>
        <taxon>Bacteria</taxon>
        <taxon>Pseudomonadati</taxon>
        <taxon>Pseudomonadota</taxon>
        <taxon>Gammaproteobacteria</taxon>
        <taxon>Pseudomonadales</taxon>
        <taxon>Pseudomonadaceae</taxon>
        <taxon>Pseudomonas</taxon>
    </lineage>
</organism>
<dbReference type="OrthoDB" id="9803333at2"/>
<dbReference type="RefSeq" id="WP_090291316.1">
    <property type="nucleotide sequence ID" value="NZ_BMNU01000007.1"/>
</dbReference>
<dbReference type="InterPro" id="IPR020904">
    <property type="entry name" value="Sc_DH/Rdtase_CS"/>
</dbReference>
<dbReference type="PANTHER" id="PTHR43639:SF1">
    <property type="entry name" value="SHORT-CHAIN DEHYDROGENASE_REDUCTASE FAMILY PROTEIN"/>
    <property type="match status" value="1"/>
</dbReference>
<dbReference type="EC" id="1.1.1.47" evidence="4"/>
<evidence type="ECO:0000256" key="1">
    <source>
        <dbReference type="ARBA" id="ARBA00006484"/>
    </source>
</evidence>
<dbReference type="InterPro" id="IPR057326">
    <property type="entry name" value="KR_dom"/>
</dbReference>
<keyword evidence="6" id="KW-1185">Reference proteome</keyword>
<dbReference type="AlphaFoldDB" id="A0A5B2UUN0"/>
<dbReference type="FunFam" id="3.40.50.720:FF:000084">
    <property type="entry name" value="Short-chain dehydrogenase reductase"/>
    <property type="match status" value="1"/>
</dbReference>
<evidence type="ECO:0000313" key="4">
    <source>
        <dbReference type="EMBL" id="KAA2230471.1"/>
    </source>
</evidence>
<dbReference type="InterPro" id="IPR002347">
    <property type="entry name" value="SDR_fam"/>
</dbReference>
<evidence type="ECO:0000313" key="6">
    <source>
        <dbReference type="Proteomes" id="UP000199620"/>
    </source>
</evidence>
<dbReference type="GO" id="GO:0047936">
    <property type="term" value="F:glucose 1-dehydrogenase [NAD(P)+] activity"/>
    <property type="evidence" value="ECO:0007669"/>
    <property type="project" value="UniProtKB-EC"/>
</dbReference>
<dbReference type="Proteomes" id="UP000199620">
    <property type="component" value="Chromosome I"/>
</dbReference>
<comment type="similarity">
    <text evidence="1">Belongs to the short-chain dehydrogenases/reductases (SDR) family.</text>
</comment>
<gene>
    <name evidence="4" type="ORF">F1720_10795</name>
    <name evidence="5" type="ORF">SAMN04490181_2207</name>
</gene>
<dbReference type="NCBIfam" id="NF005559">
    <property type="entry name" value="PRK07231.1"/>
    <property type="match status" value="1"/>
</dbReference>
<dbReference type="EMBL" id="LT629800">
    <property type="protein sequence ID" value="SDU96135.1"/>
    <property type="molecule type" value="Genomic_DNA"/>
</dbReference>
<dbReference type="PANTHER" id="PTHR43639">
    <property type="entry name" value="OXIDOREDUCTASE, SHORT-CHAIN DEHYDROGENASE/REDUCTASE FAMILY (AFU_ORTHOLOGUE AFUA_5G02870)"/>
    <property type="match status" value="1"/>
</dbReference>
<dbReference type="SMART" id="SM00822">
    <property type="entry name" value="PKS_KR"/>
    <property type="match status" value="1"/>
</dbReference>
<dbReference type="InterPro" id="IPR036291">
    <property type="entry name" value="NAD(P)-bd_dom_sf"/>
</dbReference>
<dbReference type="PRINTS" id="PR00081">
    <property type="entry name" value="GDHRDH"/>
</dbReference>
<dbReference type="SUPFAM" id="SSF51735">
    <property type="entry name" value="NAD(P)-binding Rossmann-fold domains"/>
    <property type="match status" value="1"/>
</dbReference>
<dbReference type="Proteomes" id="UP000325296">
    <property type="component" value="Unassembled WGS sequence"/>
</dbReference>
<evidence type="ECO:0000259" key="3">
    <source>
        <dbReference type="SMART" id="SM00822"/>
    </source>
</evidence>
<accession>A0A5B2UUN0</accession>
<evidence type="ECO:0000313" key="5">
    <source>
        <dbReference type="EMBL" id="SDU96135.1"/>
    </source>
</evidence>
<protein>
    <submittedName>
        <fullName evidence="5">3-oxoacyl-[acyl-carrier protein] reductase</fullName>
    </submittedName>
    <submittedName>
        <fullName evidence="4">Glucose 1-dehydrogenase</fullName>
        <ecNumber evidence="4">1.1.1.47</ecNumber>
    </submittedName>
</protein>
<proteinExistence type="inferred from homology"/>
<reference evidence="5 6" key="1">
    <citation type="submission" date="2016-10" db="EMBL/GenBank/DDBJ databases">
        <authorList>
            <person name="Varghese N."/>
            <person name="Submissions S."/>
        </authorList>
    </citation>
    <scope>NUCLEOTIDE SEQUENCE [LARGE SCALE GENOMIC DNA]</scope>
    <source>
        <strain evidence="5 6">BS2771</strain>
    </source>
</reference>